<dbReference type="PATRIC" id="fig|161398.10.peg.3646"/>
<dbReference type="STRING" id="161398.PP2015_3577"/>
<gene>
    <name evidence="1" type="ORF">PP2015_3577</name>
</gene>
<dbReference type="EMBL" id="CP013188">
    <property type="protein sequence ID" value="ALO44051.1"/>
    <property type="molecule type" value="Genomic_DNA"/>
</dbReference>
<dbReference type="SUPFAM" id="SSF52540">
    <property type="entry name" value="P-loop containing nucleoside triphosphate hydrolases"/>
    <property type="match status" value="1"/>
</dbReference>
<accession>A0A0S2K7N3</accession>
<dbReference type="OrthoDB" id="6291705at2"/>
<keyword evidence="1" id="KW-0808">Transferase</keyword>
<organism evidence="1 2">
    <name type="scientific">Pseudoalteromonas phenolica</name>
    <dbReference type="NCBI Taxonomy" id="161398"/>
    <lineage>
        <taxon>Bacteria</taxon>
        <taxon>Pseudomonadati</taxon>
        <taxon>Pseudomonadota</taxon>
        <taxon>Gammaproteobacteria</taxon>
        <taxon>Alteromonadales</taxon>
        <taxon>Pseudoalteromonadaceae</taxon>
        <taxon>Pseudoalteromonas</taxon>
    </lineage>
</organism>
<dbReference type="Proteomes" id="UP000061457">
    <property type="component" value="Chromosome II"/>
</dbReference>
<keyword evidence="1" id="KW-0418">Kinase</keyword>
<dbReference type="AlphaFoldDB" id="A0A0S2K7N3"/>
<proteinExistence type="predicted"/>
<dbReference type="KEGG" id="pphe:PP2015_3577"/>
<dbReference type="RefSeq" id="WP_058031938.1">
    <property type="nucleotide sequence ID" value="NZ_CP013188.1"/>
</dbReference>
<keyword evidence="2" id="KW-1185">Reference proteome</keyword>
<dbReference type="InterPro" id="IPR027417">
    <property type="entry name" value="P-loop_NTPase"/>
</dbReference>
<dbReference type="GO" id="GO:0016301">
    <property type="term" value="F:kinase activity"/>
    <property type="evidence" value="ECO:0007669"/>
    <property type="project" value="UniProtKB-KW"/>
</dbReference>
<evidence type="ECO:0000313" key="1">
    <source>
        <dbReference type="EMBL" id="ALO44051.1"/>
    </source>
</evidence>
<evidence type="ECO:0000313" key="2">
    <source>
        <dbReference type="Proteomes" id="UP000061457"/>
    </source>
</evidence>
<sequence length="183" mass="20463">MQQTRVIALSGVSGAGKTSVIKCLAEEFNSPTLLFDDFVEPNTYPLDMKAWLHQGADISQIKSPRLTKALSELKVQCGSPMIFIEEPFGRERVEIAYLIDYVIMLDMPLEVCLSRVSQRHLKNSNDPSTTLSNYMRKYDDHLRAVYIAAANQVRQSSDLIISNVGTIASIQSAISDWLHDNGK</sequence>
<dbReference type="Gene3D" id="3.40.50.300">
    <property type="entry name" value="P-loop containing nucleotide triphosphate hydrolases"/>
    <property type="match status" value="1"/>
</dbReference>
<name>A0A0S2K7N3_9GAMM</name>
<reference evidence="1 2" key="1">
    <citation type="submission" date="2015-11" db="EMBL/GenBank/DDBJ databases">
        <authorList>
            <person name="Zhang Y."/>
            <person name="Guo Z."/>
        </authorList>
    </citation>
    <scope>NUCLEOTIDE SEQUENCE [LARGE SCALE GENOMIC DNA]</scope>
    <source>
        <strain evidence="1 2">KCTC 12086</strain>
    </source>
</reference>
<protein>
    <submittedName>
        <fullName evidence="1">Uridine kinase</fullName>
    </submittedName>
</protein>